<dbReference type="InterPro" id="IPR036299">
    <property type="entry name" value="Polyketide_synth_docking_sf"/>
</dbReference>
<proteinExistence type="predicted"/>
<reference evidence="11 12" key="1">
    <citation type="submission" date="2020-04" db="EMBL/GenBank/DDBJ databases">
        <title>Phylogenetic Diversity and Antibacterial Activity against Ralstonia solanacearum of Endophytic Actinomycete Isolated from Moss.</title>
        <authorList>
            <person name="Zhuang X."/>
        </authorList>
    </citation>
    <scope>NUCLEOTIDE SEQUENCE [LARGE SCALE GENOMIC DNA]</scope>
    <source>
        <strain evidence="11 12">LD120</strain>
    </source>
</reference>
<dbReference type="SUPFAM" id="SSF47336">
    <property type="entry name" value="ACP-like"/>
    <property type="match status" value="1"/>
</dbReference>
<dbReference type="SUPFAM" id="SSF52151">
    <property type="entry name" value="FabD/lysophospholipase-like"/>
    <property type="match status" value="1"/>
</dbReference>
<dbReference type="InterPro" id="IPR013968">
    <property type="entry name" value="PKS_KR"/>
</dbReference>
<feature type="domain" description="Carrier" evidence="9">
    <location>
        <begin position="1488"/>
        <end position="1568"/>
    </location>
</feature>
<feature type="compositionally biased region" description="Acidic residues" evidence="8">
    <location>
        <begin position="1624"/>
        <end position="1645"/>
    </location>
</feature>
<keyword evidence="2" id="KW-0596">Phosphopantetheine</keyword>
<dbReference type="Gene3D" id="3.30.70.3290">
    <property type="match status" value="1"/>
</dbReference>
<accession>A0ABX1H9H6</accession>
<gene>
    <name evidence="11" type="ORF">HFV08_22070</name>
</gene>
<dbReference type="Gene3D" id="1.10.1200.10">
    <property type="entry name" value="ACP-like"/>
    <property type="match status" value="1"/>
</dbReference>
<dbReference type="SMART" id="SM01294">
    <property type="entry name" value="PKS_PP_betabranch"/>
    <property type="match status" value="1"/>
</dbReference>
<dbReference type="RefSeq" id="WP_168541680.1">
    <property type="nucleotide sequence ID" value="NZ_JAAWWP010000014.1"/>
</dbReference>
<dbReference type="InterPro" id="IPR016035">
    <property type="entry name" value="Acyl_Trfase/lysoPLipase"/>
</dbReference>
<dbReference type="Pfam" id="PF00698">
    <property type="entry name" value="Acyl_transf_1"/>
    <property type="match status" value="1"/>
</dbReference>
<protein>
    <submittedName>
        <fullName evidence="11">SDR family NAD(P)-dependent oxidoreductase</fullName>
    </submittedName>
</protein>
<dbReference type="EMBL" id="JAAWWP010000014">
    <property type="protein sequence ID" value="NKI43889.1"/>
    <property type="molecule type" value="Genomic_DNA"/>
</dbReference>
<evidence type="ECO:0000256" key="6">
    <source>
        <dbReference type="ARBA" id="ARBA00023268"/>
    </source>
</evidence>
<dbReference type="InterPro" id="IPR032821">
    <property type="entry name" value="PKS_assoc"/>
</dbReference>
<sequence>MSTSNEAKLREYLKRVTTDLSQTRQQLREAENAGHEPLAIVSMACRFPGGVTDPEGFWQLIASGTDAISTFPTDRGWDVENLYDPDPDKPGTTYVREGGFLDDATLFDPELFGISPREAAAMDPQQRLFLETAWETLERGGFDPLSLKSTPTGVFVGAVASDYASRLDALPEGTEGYIGTGTMSSVLSGRIAYTFGLAGPAVTVDTACSSGLVALHLAIQALRQGECDLALAAGVAVMASPAAFVEFSRQRALAPDGRCKAFGAGADGTTWSEGAGVLLVERLSDAQRNGHQVLAVIRGSALNQDGASNGLTAPSEPAQQEVIRRALANARLTAAQVDAVEAHGTGTTLGDPIEAQALLATYGKEKSAEAPLWLGSVKSNIGHGGPVAGIAGVIKMVQALRHGQLPRTLHAEESSPHIDWSSGAVKLLTEARDWAPGADPRRAGVSSFGVSGTNAHVILEEAPAAEEPADTPAEDAGGPALWTLSGRTEAALRAQAARLLAHVSEGADPASTGWSLATTRTAHPVRAAVAAPDHASFLSGLKALADGDDLGSQAVPGADRPVFVFPGQGSQWPGMAVELLDSSPVFAARLAECAEALAPYVDWSLLDVLRQADGAPGFDRVDVVQPALWAVMVSLAELWRANGIRPAAVLGHSQGEIAAAAVSGALSLGDAAKVSALRAKALLALAGKGGMVSVAAPAAEVTTRIEAWGERLSLASVNGPRSTVVSGEPGALDELLAACERDGVRARRINVDYASHSAQVESIREEVLGALAGITPRAAEVPFFSTVTALPVTGTELDAEYWFTNLRTTVRFEEGVRALLASGHGLFVESSAHPVLTIGVQETIDELGSSAVTLGTLRREEGGPLRFLSSLGEAWAHGATPDWAAVYRDRPVRRVPLPTYAFQHRSYWLEDESAAAASGTAPGGPVDEVDAAFWAAVERGDLSALDGLDLAADQPIGSVLPALTDWRRTRREKSVMDSWRYRAVWTVAETAEPALTGTWLIIEPEGRADDLAEAAAQQLKEHGAQSIRIPVEIDAADRYTLAQQIHETLTEGTEITGVLSLLSLDERPHPEYEALPLGLAGTVTLVQAVLQVRELAEFDAPVWSLTQGAVSIGDTDAVTSPVQAAVWGLARVLVQEHPRLWGGIVDLPQQVDEQAWTRLARVLTEPGDEDQLAIRSWDILVRRLVRAPLGDTAPAREWKPEGTALVTGGTGGLGAHTARWLARSGAEHLVLVSRSGADAPGAAALTAELEELGARVTLAAADVSDREALAGVLAAIPAETPLTSVFHTAAVLDDGMVDTLTPDRLERTFQVKARGAQHLAELTADAGLTAFVLFSSFGASYGSAGLGNYTPGNTFLDALAEQRRAQGLPATSVVWGTWEGSGMADNGVGERARTQGVWELPPEQATAALQQALDHEETNPVLIDIRWDSFSLGTNTERNSPLFEMVPEAAAKVAAAQAEAESAAEESAGAPEALLARLQAQPPSEQERILLELVRKQAASVLGHGSTGEGALAAVGPDRPFRELGFDSLSAVELRNRLGAATGLSLPSTLVFDHPTPAELAAELRTELLGESGGVEPVLDEIGRLEALLGSAPEDPEARAAITGRLQALLSTWTGKGGGNQGESDVDAASDDELFGLLDDELETK</sequence>
<dbReference type="InterPro" id="IPR009081">
    <property type="entry name" value="PP-bd_ACP"/>
</dbReference>
<feature type="domain" description="Ketosynthase family 3 (KS3)" evidence="10">
    <location>
        <begin position="35"/>
        <end position="461"/>
    </location>
</feature>
<comment type="cofactor">
    <cofactor evidence="1">
        <name>pantetheine 4'-phosphate</name>
        <dbReference type="ChEBI" id="CHEBI:47942"/>
    </cofactor>
</comment>
<dbReference type="CDD" id="cd08952">
    <property type="entry name" value="KR_1_SDR_x"/>
    <property type="match status" value="1"/>
</dbReference>
<dbReference type="SUPFAM" id="SSF101173">
    <property type="entry name" value="Docking domain B of the erythromycin polyketide synthase (DEBS)"/>
    <property type="match status" value="1"/>
</dbReference>
<dbReference type="Pfam" id="PF08659">
    <property type="entry name" value="KR"/>
    <property type="match status" value="1"/>
</dbReference>
<evidence type="ECO:0000259" key="10">
    <source>
        <dbReference type="PROSITE" id="PS52004"/>
    </source>
</evidence>
<evidence type="ECO:0000313" key="12">
    <source>
        <dbReference type="Proteomes" id="UP000772196"/>
    </source>
</evidence>
<dbReference type="InterPro" id="IPR018201">
    <property type="entry name" value="Ketoacyl_synth_AS"/>
</dbReference>
<keyword evidence="6" id="KW-0511">Multifunctional enzyme</keyword>
<dbReference type="Pfam" id="PF18369">
    <property type="entry name" value="PKS_DE"/>
    <property type="match status" value="1"/>
</dbReference>
<dbReference type="InterPro" id="IPR014030">
    <property type="entry name" value="Ketoacyl_synth_N"/>
</dbReference>
<evidence type="ECO:0000259" key="9">
    <source>
        <dbReference type="PROSITE" id="PS50075"/>
    </source>
</evidence>
<dbReference type="Gene3D" id="3.40.47.10">
    <property type="match status" value="1"/>
</dbReference>
<evidence type="ECO:0000256" key="8">
    <source>
        <dbReference type="SAM" id="MobiDB-lite"/>
    </source>
</evidence>
<evidence type="ECO:0000256" key="3">
    <source>
        <dbReference type="ARBA" id="ARBA00022553"/>
    </source>
</evidence>
<evidence type="ECO:0000256" key="7">
    <source>
        <dbReference type="ARBA" id="ARBA00023315"/>
    </source>
</evidence>
<dbReference type="PROSITE" id="PS50075">
    <property type="entry name" value="CARRIER"/>
    <property type="match status" value="1"/>
</dbReference>
<dbReference type="InterPro" id="IPR014031">
    <property type="entry name" value="Ketoacyl_synth_C"/>
</dbReference>
<dbReference type="InterPro" id="IPR036736">
    <property type="entry name" value="ACP-like_sf"/>
</dbReference>
<dbReference type="Pfam" id="PF02801">
    <property type="entry name" value="Ketoacyl-synt_C"/>
    <property type="match status" value="1"/>
</dbReference>
<dbReference type="InterPro" id="IPR036291">
    <property type="entry name" value="NAD(P)-bd_dom_sf"/>
</dbReference>
<dbReference type="SUPFAM" id="SSF53901">
    <property type="entry name" value="Thiolase-like"/>
    <property type="match status" value="1"/>
</dbReference>
<dbReference type="Pfam" id="PF08990">
    <property type="entry name" value="Docking"/>
    <property type="match status" value="1"/>
</dbReference>
<dbReference type="SMART" id="SM00827">
    <property type="entry name" value="PKS_AT"/>
    <property type="match status" value="1"/>
</dbReference>
<dbReference type="PROSITE" id="PS52004">
    <property type="entry name" value="KS3_2"/>
    <property type="match status" value="1"/>
</dbReference>
<dbReference type="InterPro" id="IPR014043">
    <property type="entry name" value="Acyl_transferase_dom"/>
</dbReference>
<dbReference type="Pfam" id="PF00550">
    <property type="entry name" value="PP-binding"/>
    <property type="match status" value="1"/>
</dbReference>
<keyword evidence="3" id="KW-0597">Phosphoprotein</keyword>
<dbReference type="Pfam" id="PF16197">
    <property type="entry name" value="KAsynt_C_assoc"/>
    <property type="match status" value="1"/>
</dbReference>
<evidence type="ECO:0000313" key="11">
    <source>
        <dbReference type="EMBL" id="NKI43889.1"/>
    </source>
</evidence>
<dbReference type="Gene3D" id="3.40.50.720">
    <property type="entry name" value="NAD(P)-binding Rossmann-like Domain"/>
    <property type="match status" value="1"/>
</dbReference>
<dbReference type="Gene3D" id="6.10.140.1830">
    <property type="match status" value="1"/>
</dbReference>
<keyword evidence="12" id="KW-1185">Reference proteome</keyword>
<dbReference type="InterPro" id="IPR020841">
    <property type="entry name" value="PKS_Beta-ketoAc_synthase_dom"/>
</dbReference>
<dbReference type="InterPro" id="IPR050091">
    <property type="entry name" value="PKS_NRPS_Biosynth_Enz"/>
</dbReference>
<keyword evidence="5" id="KW-0045">Antibiotic biosynthesis</keyword>
<keyword evidence="7" id="KW-0012">Acyltransferase</keyword>
<comment type="caution">
    <text evidence="11">The sequence shown here is derived from an EMBL/GenBank/DDBJ whole genome shotgun (WGS) entry which is preliminary data.</text>
</comment>
<dbReference type="PANTHER" id="PTHR43775:SF51">
    <property type="entry name" value="INACTIVE PHENOLPHTHIOCEROL SYNTHESIS POLYKETIDE SYNTHASE TYPE I PKS1-RELATED"/>
    <property type="match status" value="1"/>
</dbReference>
<dbReference type="SMART" id="SM00823">
    <property type="entry name" value="PKS_PP"/>
    <property type="match status" value="1"/>
</dbReference>
<feature type="region of interest" description="Disordered" evidence="8">
    <location>
        <begin position="1614"/>
        <end position="1645"/>
    </location>
</feature>
<dbReference type="InterPro" id="IPR016036">
    <property type="entry name" value="Malonyl_transacylase_ACP-bd"/>
</dbReference>
<dbReference type="InterPro" id="IPR015083">
    <property type="entry name" value="NorB/c/GfsB-D-like_docking"/>
</dbReference>
<dbReference type="Gene3D" id="3.40.366.10">
    <property type="entry name" value="Malonyl-Coenzyme A Acyl Carrier Protein, domain 2"/>
    <property type="match status" value="1"/>
</dbReference>
<organism evidence="11 12">
    <name type="scientific">Streptomyces physcomitrii</name>
    <dbReference type="NCBI Taxonomy" id="2724184"/>
    <lineage>
        <taxon>Bacteria</taxon>
        <taxon>Bacillati</taxon>
        <taxon>Actinomycetota</taxon>
        <taxon>Actinomycetes</taxon>
        <taxon>Kitasatosporales</taxon>
        <taxon>Streptomycetaceae</taxon>
        <taxon>Streptomyces</taxon>
    </lineage>
</organism>
<evidence type="ECO:0000256" key="2">
    <source>
        <dbReference type="ARBA" id="ARBA00022450"/>
    </source>
</evidence>
<dbReference type="Proteomes" id="UP000772196">
    <property type="component" value="Unassembled WGS sequence"/>
</dbReference>
<dbReference type="InterPro" id="IPR006162">
    <property type="entry name" value="Ppantetheine_attach_site"/>
</dbReference>
<dbReference type="SUPFAM" id="SSF51735">
    <property type="entry name" value="NAD(P)-binding Rossmann-fold domains"/>
    <property type="match status" value="2"/>
</dbReference>
<dbReference type="NCBIfam" id="NF045894">
    <property type="entry name" value="PKS_plus_SDR"/>
    <property type="match status" value="1"/>
</dbReference>
<evidence type="ECO:0000256" key="1">
    <source>
        <dbReference type="ARBA" id="ARBA00001957"/>
    </source>
</evidence>
<dbReference type="SMART" id="SM00825">
    <property type="entry name" value="PKS_KS"/>
    <property type="match status" value="1"/>
</dbReference>
<dbReference type="PROSITE" id="PS00012">
    <property type="entry name" value="PHOSPHOPANTETHEINE"/>
    <property type="match status" value="1"/>
</dbReference>
<keyword evidence="4" id="KW-0808">Transferase</keyword>
<dbReference type="PANTHER" id="PTHR43775">
    <property type="entry name" value="FATTY ACID SYNTHASE"/>
    <property type="match status" value="1"/>
</dbReference>
<dbReference type="InterPro" id="IPR001227">
    <property type="entry name" value="Ac_transferase_dom_sf"/>
</dbReference>
<evidence type="ECO:0000256" key="4">
    <source>
        <dbReference type="ARBA" id="ARBA00022679"/>
    </source>
</evidence>
<name>A0ABX1H9H6_9ACTN</name>
<evidence type="ECO:0000256" key="5">
    <source>
        <dbReference type="ARBA" id="ARBA00023194"/>
    </source>
</evidence>
<dbReference type="InterPro" id="IPR016039">
    <property type="entry name" value="Thiolase-like"/>
</dbReference>
<dbReference type="Pfam" id="PF00109">
    <property type="entry name" value="ketoacyl-synt"/>
    <property type="match status" value="1"/>
</dbReference>
<dbReference type="InterPro" id="IPR041618">
    <property type="entry name" value="PKS_DE"/>
</dbReference>
<dbReference type="CDD" id="cd00833">
    <property type="entry name" value="PKS"/>
    <property type="match status" value="1"/>
</dbReference>
<dbReference type="InterPro" id="IPR057326">
    <property type="entry name" value="KR_dom"/>
</dbReference>
<dbReference type="SUPFAM" id="SSF55048">
    <property type="entry name" value="Probable ACP-binding domain of malonyl-CoA ACP transacylase"/>
    <property type="match status" value="1"/>
</dbReference>
<dbReference type="PROSITE" id="PS00606">
    <property type="entry name" value="KS3_1"/>
    <property type="match status" value="1"/>
</dbReference>
<dbReference type="InterPro" id="IPR020806">
    <property type="entry name" value="PKS_PP-bd"/>
</dbReference>
<dbReference type="SMART" id="SM00822">
    <property type="entry name" value="PKS_KR"/>
    <property type="match status" value="1"/>
</dbReference>